<evidence type="ECO:0000256" key="7">
    <source>
        <dbReference type="PROSITE-ProRule" id="PRU00205"/>
    </source>
</evidence>
<name>A0A922HN27_DERFA</name>
<evidence type="ECO:0000256" key="6">
    <source>
        <dbReference type="ARBA" id="ARBA00023136"/>
    </source>
</evidence>
<dbReference type="GO" id="GO:0046513">
    <property type="term" value="P:ceramide biosynthetic process"/>
    <property type="evidence" value="ECO:0007669"/>
    <property type="project" value="InterPro"/>
</dbReference>
<protein>
    <submittedName>
        <fullName evidence="11">Ceramide synthase 1</fullName>
    </submittedName>
</protein>
<comment type="pathway">
    <text evidence="3">Sphingolipid metabolism.</text>
</comment>
<feature type="transmembrane region" description="Helical" evidence="9">
    <location>
        <begin position="53"/>
        <end position="75"/>
    </location>
</feature>
<evidence type="ECO:0000256" key="8">
    <source>
        <dbReference type="SAM" id="MobiDB-lite"/>
    </source>
</evidence>
<dbReference type="GO" id="GO:0016020">
    <property type="term" value="C:membrane"/>
    <property type="evidence" value="ECO:0007669"/>
    <property type="project" value="UniProtKB-SubCell"/>
</dbReference>
<feature type="transmembrane region" description="Helical" evidence="9">
    <location>
        <begin position="96"/>
        <end position="117"/>
    </location>
</feature>
<reference evidence="11" key="2">
    <citation type="journal article" date="2022" name="Res Sq">
        <title>Comparative Genomics Reveals Insights into the Divergent Evolution of Astigmatic Mites and Household Pest Adaptations.</title>
        <authorList>
            <person name="Xiong Q."/>
            <person name="Wan A.T.-Y."/>
            <person name="Liu X.-Y."/>
            <person name="Fung C.S.-H."/>
            <person name="Xiao X."/>
            <person name="Malainual N."/>
            <person name="Hou J."/>
            <person name="Wang L."/>
            <person name="Wang M."/>
            <person name="Yang K."/>
            <person name="Cui Y."/>
            <person name="Leung E."/>
            <person name="Nong W."/>
            <person name="Shin S.-K."/>
            <person name="Au S."/>
            <person name="Jeong K.Y."/>
            <person name="Chew F.T."/>
            <person name="Hui J."/>
            <person name="Leung T.F."/>
            <person name="Tungtrongchitr A."/>
            <person name="Zhong N."/>
            <person name="Liu Z."/>
            <person name="Tsui S."/>
        </authorList>
    </citation>
    <scope>NUCLEOTIDE SEQUENCE</scope>
    <source>
        <strain evidence="11">Derf</strain>
        <tissue evidence="11">Whole organism</tissue>
    </source>
</reference>
<evidence type="ECO:0000256" key="5">
    <source>
        <dbReference type="ARBA" id="ARBA00022989"/>
    </source>
</evidence>
<dbReference type="GO" id="GO:0050291">
    <property type="term" value="F:sphingosine N-acyltransferase activity"/>
    <property type="evidence" value="ECO:0007669"/>
    <property type="project" value="InterPro"/>
</dbReference>
<reference evidence="11" key="1">
    <citation type="submission" date="2013-05" db="EMBL/GenBank/DDBJ databases">
        <authorList>
            <person name="Yim A.K.Y."/>
            <person name="Chan T.F."/>
            <person name="Ji K.M."/>
            <person name="Liu X.Y."/>
            <person name="Zhou J.W."/>
            <person name="Li R.Q."/>
            <person name="Yang K.Y."/>
            <person name="Li J."/>
            <person name="Li M."/>
            <person name="Law P.T.W."/>
            <person name="Wu Y.L."/>
            <person name="Cai Z.L."/>
            <person name="Qin H."/>
            <person name="Bao Y."/>
            <person name="Leung R.K.K."/>
            <person name="Ng P.K.S."/>
            <person name="Zou J."/>
            <person name="Zhong X.J."/>
            <person name="Ran P.X."/>
            <person name="Zhong N.S."/>
            <person name="Liu Z.G."/>
            <person name="Tsui S.K.W."/>
        </authorList>
    </citation>
    <scope>NUCLEOTIDE SEQUENCE</scope>
    <source>
        <strain evidence="11">Derf</strain>
        <tissue evidence="11">Whole organism</tissue>
    </source>
</reference>
<accession>A0A922HN27</accession>
<keyword evidence="4 7" id="KW-0812">Transmembrane</keyword>
<evidence type="ECO:0000256" key="9">
    <source>
        <dbReference type="SAM" id="Phobius"/>
    </source>
</evidence>
<comment type="pathway">
    <text evidence="2">Lipid metabolism; sphingolipid metabolism.</text>
</comment>
<proteinExistence type="predicted"/>
<feature type="transmembrane region" description="Helical" evidence="9">
    <location>
        <begin position="137"/>
        <end position="158"/>
    </location>
</feature>
<feature type="transmembrane region" description="Helical" evidence="9">
    <location>
        <begin position="273"/>
        <end position="297"/>
    </location>
</feature>
<dbReference type="PROSITE" id="PS50922">
    <property type="entry name" value="TLC"/>
    <property type="match status" value="1"/>
</dbReference>
<dbReference type="InterPro" id="IPR016439">
    <property type="entry name" value="Lag1/Lac1-like"/>
</dbReference>
<gene>
    <name evidence="11" type="primary">CERS1_6</name>
    <name evidence="11" type="ORF">DERF_014807</name>
</gene>
<evidence type="ECO:0000256" key="4">
    <source>
        <dbReference type="ARBA" id="ARBA00022692"/>
    </source>
</evidence>
<evidence type="ECO:0000256" key="3">
    <source>
        <dbReference type="ARBA" id="ARBA00004991"/>
    </source>
</evidence>
<dbReference type="PANTHER" id="PTHR12560">
    <property type="entry name" value="LONGEVITY ASSURANCE FACTOR 1 LAG1"/>
    <property type="match status" value="1"/>
</dbReference>
<evidence type="ECO:0000313" key="11">
    <source>
        <dbReference type="EMBL" id="KAH9494092.1"/>
    </source>
</evidence>
<evidence type="ECO:0000256" key="2">
    <source>
        <dbReference type="ARBA" id="ARBA00004760"/>
    </source>
</evidence>
<dbReference type="AlphaFoldDB" id="A0A922HN27"/>
<dbReference type="Proteomes" id="UP000790347">
    <property type="component" value="Unassembled WGS sequence"/>
</dbReference>
<keyword evidence="12" id="KW-1185">Reference proteome</keyword>
<keyword evidence="6 7" id="KW-0472">Membrane</keyword>
<evidence type="ECO:0000313" key="12">
    <source>
        <dbReference type="Proteomes" id="UP000790347"/>
    </source>
</evidence>
<dbReference type="PANTHER" id="PTHR12560:SF58">
    <property type="entry name" value="CERAMIDE SYNTHASE 1"/>
    <property type="match status" value="1"/>
</dbReference>
<feature type="compositionally biased region" description="Low complexity" evidence="8">
    <location>
        <begin position="322"/>
        <end position="339"/>
    </location>
</feature>
<feature type="region of interest" description="Disordered" evidence="8">
    <location>
        <begin position="322"/>
        <end position="346"/>
    </location>
</feature>
<organism evidence="11 12">
    <name type="scientific">Dermatophagoides farinae</name>
    <name type="common">American house dust mite</name>
    <dbReference type="NCBI Taxonomy" id="6954"/>
    <lineage>
        <taxon>Eukaryota</taxon>
        <taxon>Metazoa</taxon>
        <taxon>Ecdysozoa</taxon>
        <taxon>Arthropoda</taxon>
        <taxon>Chelicerata</taxon>
        <taxon>Arachnida</taxon>
        <taxon>Acari</taxon>
        <taxon>Acariformes</taxon>
        <taxon>Sarcoptiformes</taxon>
        <taxon>Astigmata</taxon>
        <taxon>Psoroptidia</taxon>
        <taxon>Analgoidea</taxon>
        <taxon>Pyroglyphidae</taxon>
        <taxon>Dermatophagoidinae</taxon>
        <taxon>Dermatophagoides</taxon>
    </lineage>
</organism>
<dbReference type="SMART" id="SM00724">
    <property type="entry name" value="TLC"/>
    <property type="match status" value="1"/>
</dbReference>
<comment type="caution">
    <text evidence="11">The sequence shown here is derived from an EMBL/GenBank/DDBJ whole genome shotgun (WGS) entry which is preliminary data.</text>
</comment>
<dbReference type="EMBL" id="ASGP02000008">
    <property type="protein sequence ID" value="KAH9494092.1"/>
    <property type="molecule type" value="Genomic_DNA"/>
</dbReference>
<feature type="domain" description="TLC" evidence="10">
    <location>
        <begin position="91"/>
        <end position="305"/>
    </location>
</feature>
<evidence type="ECO:0000256" key="1">
    <source>
        <dbReference type="ARBA" id="ARBA00004141"/>
    </source>
</evidence>
<evidence type="ECO:0000259" key="10">
    <source>
        <dbReference type="PROSITE" id="PS50922"/>
    </source>
</evidence>
<comment type="subcellular location">
    <subcellularLocation>
        <location evidence="1">Membrane</location>
        <topology evidence="1">Multi-pass membrane protein</topology>
    </subcellularLocation>
</comment>
<dbReference type="Pfam" id="PF03798">
    <property type="entry name" value="TRAM_LAG1_CLN8"/>
    <property type="match status" value="1"/>
</dbReference>
<keyword evidence="5 9" id="KW-1133">Transmembrane helix</keyword>
<dbReference type="InterPro" id="IPR006634">
    <property type="entry name" value="TLC-dom"/>
</dbReference>
<sequence>MIEHFFNYLNQFWFVHRLIFIDYPNYLRTEIDTTIIELLIQCLWKLFLDNNFFIRPAFILSLSLFIVSFIRSTVVTSIVSRFVQNGIVAENDARKFYECFWCFLCHLLTFVVTWIVVNSNNCLLDPKQFWSDMNRQSIPILYGFIFAFKTSFYIDSTYSMMYVYVSEKMTPIYMIHHMTTISLLILSYMTKNYLNGITIIYLFGQDTLLMQFSKCIIRIQLQIIQRNRNLVRRILFYGFATLWMYNRIYRYPLIIIPELALFASKNFHLDWSILGYILILLLWIILVVSLFWTVFIVKIVSSTLLDQKDIYHLDVQDSEQQQQQQQQQQKKRQQQQQQRTKYNKHE</sequence>